<dbReference type="EMBL" id="PVNH01000006">
    <property type="protein sequence ID" value="PRX47062.1"/>
    <property type="molecule type" value="Genomic_DNA"/>
</dbReference>
<keyword evidence="2" id="KW-1185">Reference proteome</keyword>
<gene>
    <name evidence="1" type="ORF">B0I33_106159</name>
</gene>
<sequence>MSNLDKGTWLVTQLDQIIATFHLPLVEPLGLPAGQPIESYINLNSDMVRILEEAPYELAYQSLDNNRGQVILQSEKARKKLRRKKRRQVWFNKKSLSSSLLVHHVTADPVSRSGIDTAAVVAEIASGERFHVDADTRFTTGNSLPDHIQERIREAAESGIGEVTVIEAAVPLRLIGEVSTIEELISDDAYLEGNADTDLNIELWPLVEYDPDTLKRRLYSALEVALKDVRNVQKSYYAITRHPITLVNKERLPHGLPITLRQLRDVGVPDRTRQVVMEVNRNLWSLMRPRTLSQEQIRDMVRMRGRVDRGTFSSHLDLYREADVALYRQGDTRSGVLFWALSAESLLDELLFHLYWEEKMTPETAADRWINGLETRVKREYASRLGGSWDLTTNGPLMQWNKGVAEVRHRIVHAGYVPTLQEAQGARHAINSLCDFVCNRLTTSSTLARYPRTAISLVGRAGLKSRGVYSRRLRELLKDADEPSWDDTFARWRQAMSRLRTEQVGQRRQPDAERSSLLAVFHPDGNIKWCLHDYEANLATPIVFDVSKLPIAQQRNIKKLHAEYIENGKKMPESLAIYGFDTTTISINNDWREEYHYVPLAEVMVDRSDFQQT</sequence>
<reference evidence="1 2" key="1">
    <citation type="submission" date="2018-03" db="EMBL/GenBank/DDBJ databases">
        <title>Genomic Encyclopedia of Type Strains, Phase III (KMG-III): the genomes of soil and plant-associated and newly described type strains.</title>
        <authorList>
            <person name="Whitman W."/>
        </authorList>
    </citation>
    <scope>NUCLEOTIDE SEQUENCE [LARGE SCALE GENOMIC DNA]</scope>
    <source>
        <strain evidence="1 2">CGMCC 4.7125</strain>
    </source>
</reference>
<protein>
    <submittedName>
        <fullName evidence="1">Uncharacterized protein</fullName>
    </submittedName>
</protein>
<dbReference type="AlphaFoldDB" id="A0A2T0LTJ3"/>
<evidence type="ECO:0000313" key="2">
    <source>
        <dbReference type="Proteomes" id="UP000238362"/>
    </source>
</evidence>
<name>A0A2T0LTJ3_9PSEU</name>
<accession>A0A2T0LTJ3</accession>
<evidence type="ECO:0000313" key="1">
    <source>
        <dbReference type="EMBL" id="PRX47062.1"/>
    </source>
</evidence>
<organism evidence="1 2">
    <name type="scientific">Prauserella shujinwangii</name>
    <dbReference type="NCBI Taxonomy" id="1453103"/>
    <lineage>
        <taxon>Bacteria</taxon>
        <taxon>Bacillati</taxon>
        <taxon>Actinomycetota</taxon>
        <taxon>Actinomycetes</taxon>
        <taxon>Pseudonocardiales</taxon>
        <taxon>Pseudonocardiaceae</taxon>
        <taxon>Prauserella</taxon>
    </lineage>
</organism>
<comment type="caution">
    <text evidence="1">The sequence shown here is derived from an EMBL/GenBank/DDBJ whole genome shotgun (WGS) entry which is preliminary data.</text>
</comment>
<dbReference type="Proteomes" id="UP000238362">
    <property type="component" value="Unassembled WGS sequence"/>
</dbReference>
<proteinExistence type="predicted"/>